<dbReference type="RefSeq" id="WP_242330593.1">
    <property type="nucleotide sequence ID" value="NZ_CP071872.1"/>
</dbReference>
<dbReference type="Proteomes" id="UP000828924">
    <property type="component" value="Chromosome"/>
</dbReference>
<proteinExistence type="inferred from homology"/>
<evidence type="ECO:0000259" key="2">
    <source>
        <dbReference type="Pfam" id="PF08327"/>
    </source>
</evidence>
<comment type="similarity">
    <text evidence="1">Belongs to the AHA1 family.</text>
</comment>
<dbReference type="EMBL" id="CP071872">
    <property type="protein sequence ID" value="UNM12002.1"/>
    <property type="molecule type" value="Genomic_DNA"/>
</dbReference>
<sequence length="153" mass="16473">MTADPAPQPGTVAVERRILAGPETVFGFLTDRGKWLSWMGHDGTFSFTPNGSYRMDVTRGAVAAGRFLLVDPPKRLAFTWGWAEGGPADVPEGSTTVEITLEPVEDGTLLRLVHSGLPSAGACAAHEECWAHYTRRLAVRAEGGDPGPDRWGR</sequence>
<dbReference type="Gene3D" id="3.30.530.20">
    <property type="match status" value="1"/>
</dbReference>
<dbReference type="CDD" id="cd07814">
    <property type="entry name" value="SRPBCC_CalC_Aha1-like"/>
    <property type="match status" value="1"/>
</dbReference>
<gene>
    <name evidence="3" type="ORF">J4032_11020</name>
</gene>
<evidence type="ECO:0000256" key="1">
    <source>
        <dbReference type="ARBA" id="ARBA00006817"/>
    </source>
</evidence>
<dbReference type="SUPFAM" id="SSF55961">
    <property type="entry name" value="Bet v1-like"/>
    <property type="match status" value="1"/>
</dbReference>
<feature type="domain" description="Activator of Hsp90 ATPase homologue 1/2-like C-terminal" evidence="2">
    <location>
        <begin position="21"/>
        <end position="139"/>
    </location>
</feature>
<reference evidence="3 4" key="1">
    <citation type="submission" date="2021-03" db="EMBL/GenBank/DDBJ databases">
        <title>Complete genome of Streptomyces formicae strain 1H-GS9 (DSM 100524).</title>
        <authorList>
            <person name="Atanasov K.E."/>
            <person name="Altabella T."/>
            <person name="Ferrer A."/>
        </authorList>
    </citation>
    <scope>NUCLEOTIDE SEQUENCE [LARGE SCALE GENOMIC DNA]</scope>
    <source>
        <strain evidence="3 4">1H-GS9</strain>
    </source>
</reference>
<evidence type="ECO:0000313" key="3">
    <source>
        <dbReference type="EMBL" id="UNM12002.1"/>
    </source>
</evidence>
<dbReference type="Pfam" id="PF08327">
    <property type="entry name" value="AHSA1"/>
    <property type="match status" value="1"/>
</dbReference>
<keyword evidence="4" id="KW-1185">Reference proteome</keyword>
<dbReference type="InterPro" id="IPR013538">
    <property type="entry name" value="ASHA1/2-like_C"/>
</dbReference>
<accession>A0ABY3WHD6</accession>
<evidence type="ECO:0000313" key="4">
    <source>
        <dbReference type="Proteomes" id="UP000828924"/>
    </source>
</evidence>
<organism evidence="3 4">
    <name type="scientific">Streptomyces formicae</name>
    <dbReference type="NCBI Taxonomy" id="1616117"/>
    <lineage>
        <taxon>Bacteria</taxon>
        <taxon>Bacillati</taxon>
        <taxon>Actinomycetota</taxon>
        <taxon>Actinomycetes</taxon>
        <taxon>Kitasatosporales</taxon>
        <taxon>Streptomycetaceae</taxon>
        <taxon>Streptomyces</taxon>
    </lineage>
</organism>
<protein>
    <submittedName>
        <fullName evidence="3">SRPBCC domain-containing protein</fullName>
    </submittedName>
</protein>
<name>A0ABY3WHD6_9ACTN</name>
<dbReference type="InterPro" id="IPR023393">
    <property type="entry name" value="START-like_dom_sf"/>
</dbReference>